<dbReference type="PANTHER" id="PTHR30032">
    <property type="entry name" value="N-ACETYLMURAMOYL-L-ALANINE AMIDASE-RELATED"/>
    <property type="match status" value="1"/>
</dbReference>
<protein>
    <submittedName>
        <fullName evidence="2">SpoIID/LytB domain-containing protein</fullName>
    </submittedName>
</protein>
<dbReference type="GO" id="GO:0030435">
    <property type="term" value="P:sporulation resulting in formation of a cellular spore"/>
    <property type="evidence" value="ECO:0007669"/>
    <property type="project" value="InterPro"/>
</dbReference>
<evidence type="ECO:0000313" key="3">
    <source>
        <dbReference type="Proteomes" id="UP001197875"/>
    </source>
</evidence>
<dbReference type="NCBIfam" id="TIGR02669">
    <property type="entry name" value="SpoIID_LytB"/>
    <property type="match status" value="1"/>
</dbReference>
<dbReference type="EMBL" id="JAJEPR010000002">
    <property type="protein sequence ID" value="MCC2188528.1"/>
    <property type="molecule type" value="Genomic_DNA"/>
</dbReference>
<dbReference type="GO" id="GO:0030288">
    <property type="term" value="C:outer membrane-bounded periplasmic space"/>
    <property type="evidence" value="ECO:0007669"/>
    <property type="project" value="TreeGrafter"/>
</dbReference>
<proteinExistence type="predicted"/>
<dbReference type="InterPro" id="IPR051922">
    <property type="entry name" value="Bact_Sporulation_Assoc"/>
</dbReference>
<comment type="caution">
    <text evidence="2">The sequence shown here is derived from an EMBL/GenBank/DDBJ whole genome shotgun (WGS) entry which is preliminary data.</text>
</comment>
<dbReference type="InterPro" id="IPR013693">
    <property type="entry name" value="SpoIID/LytB_N"/>
</dbReference>
<accession>A0AAE3DQB5</accession>
<dbReference type="AlphaFoldDB" id="A0AAE3DQB5"/>
<gene>
    <name evidence="2" type="ORF">LKD71_01600</name>
</gene>
<dbReference type="Proteomes" id="UP001197875">
    <property type="component" value="Unassembled WGS sequence"/>
</dbReference>
<reference evidence="2 3" key="1">
    <citation type="submission" date="2021-10" db="EMBL/GenBank/DDBJ databases">
        <title>Anaerobic single-cell dispensing facilitates the cultivation of human gut bacteria.</title>
        <authorList>
            <person name="Afrizal A."/>
        </authorList>
    </citation>
    <scope>NUCLEOTIDE SEQUENCE [LARGE SCALE GENOMIC DNA]</scope>
    <source>
        <strain evidence="2 3">CLA-AA-H277</strain>
    </source>
</reference>
<feature type="domain" description="Sporulation stage II protein D amidase enhancer LytB N-terminal" evidence="1">
    <location>
        <begin position="173"/>
        <end position="262"/>
    </location>
</feature>
<dbReference type="PANTHER" id="PTHR30032:SF4">
    <property type="entry name" value="AMIDASE ENHANCER"/>
    <property type="match status" value="1"/>
</dbReference>
<organism evidence="2 3">
    <name type="scientific">Fusicatenibacter faecihominis</name>
    <dbReference type="NCBI Taxonomy" id="2881276"/>
    <lineage>
        <taxon>Bacteria</taxon>
        <taxon>Bacillati</taxon>
        <taxon>Bacillota</taxon>
        <taxon>Clostridia</taxon>
        <taxon>Lachnospirales</taxon>
        <taxon>Lachnospiraceae</taxon>
        <taxon>Fusicatenibacter</taxon>
    </lineage>
</organism>
<evidence type="ECO:0000313" key="2">
    <source>
        <dbReference type="EMBL" id="MCC2188528.1"/>
    </source>
</evidence>
<dbReference type="InterPro" id="IPR013486">
    <property type="entry name" value="SpoIID/LytB"/>
</dbReference>
<keyword evidence="3" id="KW-1185">Reference proteome</keyword>
<name>A0AAE3DQB5_9FIRM</name>
<dbReference type="RefSeq" id="WP_227614096.1">
    <property type="nucleotide sequence ID" value="NZ_JAJEPR010000002.1"/>
</dbReference>
<evidence type="ECO:0000259" key="1">
    <source>
        <dbReference type="Pfam" id="PF08486"/>
    </source>
</evidence>
<dbReference type="Pfam" id="PF08486">
    <property type="entry name" value="SpoIID"/>
    <property type="match status" value="1"/>
</dbReference>
<sequence>MGRQAWKKGAFLTVSLLSAAFFGRLERISRTVYLGETEEQELVRKTETEKEPPETAVETIIETETEETEKQTEVKKETGRIRVLIRSDDFAELSHEELRILCKEKGLLLEKGEEKPLEKEEELFFSAEASLKTGESVMLTGKDGEGCFSVLGLKRGYEDPVFEGSLTILRRKEGFLLINELPLESYIRKVIPSEMPSSYPLEALKAQAVCARTYAVKQMENHRMEEDIPADVDDSVSYQVYNSQPENDRSRQAAEETKGLVMAKDGKLVDALYYSTSCGLQLDQDLSLEPVFAAFLSVKHEGDYEKDEPWYRWNVYFPVERLAELAAENGYGEIGTVTELIPEKRESSGCLSALTIRGSAGNAEVDGEYAIRKFLNPSGLQVNLKNGKAAPELGMLPSAFFYLVPSYEGEKLLGYELIGGGYGHGRGLSQNGARGMAEKGKTFLEILKYYYGEIELHDALDTGDQSFIKKDQ</sequence>